<dbReference type="STRING" id="135739.BTO32_02495"/>
<dbReference type="HAMAP" id="MF_00695">
    <property type="entry name" value="HflD_protein"/>
    <property type="match status" value="1"/>
</dbReference>
<dbReference type="OrthoDB" id="9788031at2"/>
<evidence type="ECO:0000313" key="5">
    <source>
        <dbReference type="EMBL" id="ONF45346.1"/>
    </source>
</evidence>
<protein>
    <recommendedName>
        <fullName evidence="4">High frequency lysogenization protein HflD homolog</fullName>
    </recommendedName>
</protein>
<accession>A0A1V2DY53</accession>
<dbReference type="AlphaFoldDB" id="A0A1V2DY53"/>
<dbReference type="SUPFAM" id="SSF101322">
    <property type="entry name" value="YcfC-like"/>
    <property type="match status" value="1"/>
</dbReference>
<name>A0A1V2DY53_9GAMM</name>
<dbReference type="Pfam" id="PF04356">
    <property type="entry name" value="DUF489"/>
    <property type="match status" value="1"/>
</dbReference>
<evidence type="ECO:0000313" key="6">
    <source>
        <dbReference type="Proteomes" id="UP000189339"/>
    </source>
</evidence>
<dbReference type="PANTHER" id="PTHR38100">
    <property type="entry name" value="HIGH FREQUENCY LYSOGENIZATION PROTEIN HFLD"/>
    <property type="match status" value="1"/>
</dbReference>
<dbReference type="InterPro" id="IPR007451">
    <property type="entry name" value="HflD"/>
</dbReference>
<comment type="caution">
    <text evidence="5">The sequence shown here is derived from an EMBL/GenBank/DDBJ whole genome shotgun (WGS) entry which is preliminary data.</text>
</comment>
<dbReference type="GO" id="GO:0005886">
    <property type="term" value="C:plasma membrane"/>
    <property type="evidence" value="ECO:0007669"/>
    <property type="project" value="UniProtKB-SubCell"/>
</dbReference>
<dbReference type="RefSeq" id="WP_076722839.1">
    <property type="nucleotide sequence ID" value="NZ_MSCW01000001.1"/>
</dbReference>
<organism evidence="5 6">
    <name type="scientific">Marinobacter lutaoensis</name>
    <dbReference type="NCBI Taxonomy" id="135739"/>
    <lineage>
        <taxon>Bacteria</taxon>
        <taxon>Pseudomonadati</taxon>
        <taxon>Pseudomonadota</taxon>
        <taxon>Gammaproteobacteria</taxon>
        <taxon>Pseudomonadales</taxon>
        <taxon>Marinobacteraceae</taxon>
        <taxon>Marinobacter</taxon>
    </lineage>
</organism>
<reference evidence="5 6" key="1">
    <citation type="submission" date="2016-12" db="EMBL/GenBank/DDBJ databases">
        <title>Marinobacter lutaoensis whole genome sequencing.</title>
        <authorList>
            <person name="Verma A."/>
            <person name="Krishnamurthi S."/>
        </authorList>
    </citation>
    <scope>NUCLEOTIDE SEQUENCE [LARGE SCALE GENOMIC DNA]</scope>
    <source>
        <strain evidence="5 6">T5054</strain>
    </source>
</reference>
<comment type="subcellular location">
    <subcellularLocation>
        <location evidence="4">Cytoplasm</location>
    </subcellularLocation>
    <subcellularLocation>
        <location evidence="4">Cell membrane</location>
        <topology evidence="4">Peripheral membrane protein</topology>
        <orientation evidence="4">Cytoplasmic side</orientation>
    </subcellularLocation>
</comment>
<evidence type="ECO:0000256" key="4">
    <source>
        <dbReference type="HAMAP-Rule" id="MF_00695"/>
    </source>
</evidence>
<evidence type="ECO:0000256" key="3">
    <source>
        <dbReference type="ARBA" id="ARBA00023136"/>
    </source>
</evidence>
<keyword evidence="2 4" id="KW-0963">Cytoplasm</keyword>
<dbReference type="NCBIfam" id="NF001246">
    <property type="entry name" value="PRK00218.1-2"/>
    <property type="match status" value="1"/>
</dbReference>
<keyword evidence="1 4" id="KW-1003">Cell membrane</keyword>
<sequence length="218" mass="24446">MSRTLYDQTLALAGVFQAARLVQQTAHGIPVDPRALETSIRSLFVTVPDTTLDVYGGDLANLHTGLETLASVMSEQSRQQDIDILRYALNLVHLESKLRSRSDLLDVIGNRIEQARHTASHFGHSHPNLLANLASIYTDTISTFRLRIQVTGNPDILQRDENAEKIRALLLAGIRSAVLWRQCGGRRWQLVLARRKVIHTARELARRARHGHPGHPHD</sequence>
<keyword evidence="6" id="KW-1185">Reference proteome</keyword>
<dbReference type="Proteomes" id="UP000189339">
    <property type="component" value="Unassembled WGS sequence"/>
</dbReference>
<gene>
    <name evidence="4" type="primary">hflD</name>
    <name evidence="5" type="ORF">BTO32_02495</name>
</gene>
<comment type="similarity">
    <text evidence="4">Belongs to the HflD family.</text>
</comment>
<evidence type="ECO:0000256" key="1">
    <source>
        <dbReference type="ARBA" id="ARBA00022475"/>
    </source>
</evidence>
<dbReference type="Gene3D" id="1.10.3890.10">
    <property type="entry name" value="HflD-like"/>
    <property type="match status" value="1"/>
</dbReference>
<dbReference type="NCBIfam" id="NF001248">
    <property type="entry name" value="PRK00218.1-4"/>
    <property type="match status" value="1"/>
</dbReference>
<proteinExistence type="inferred from homology"/>
<dbReference type="GO" id="GO:0005737">
    <property type="term" value="C:cytoplasm"/>
    <property type="evidence" value="ECO:0007669"/>
    <property type="project" value="UniProtKB-SubCell"/>
</dbReference>
<dbReference type="PANTHER" id="PTHR38100:SF1">
    <property type="entry name" value="HIGH FREQUENCY LYSOGENIZATION PROTEIN HFLD"/>
    <property type="match status" value="1"/>
</dbReference>
<dbReference type="EMBL" id="MSCW01000001">
    <property type="protein sequence ID" value="ONF45346.1"/>
    <property type="molecule type" value="Genomic_DNA"/>
</dbReference>
<dbReference type="InterPro" id="IPR035932">
    <property type="entry name" value="HflD-like_sf"/>
</dbReference>
<evidence type="ECO:0000256" key="2">
    <source>
        <dbReference type="ARBA" id="ARBA00022490"/>
    </source>
</evidence>
<keyword evidence="3 4" id="KW-0472">Membrane</keyword>